<comment type="caution">
    <text evidence="1">The sequence shown here is derived from an EMBL/GenBank/DDBJ whole genome shotgun (WGS) entry which is preliminary data.</text>
</comment>
<evidence type="ECO:0000313" key="2">
    <source>
        <dbReference type="Proteomes" id="UP000762676"/>
    </source>
</evidence>
<dbReference type="EMBL" id="BMAT01013073">
    <property type="protein sequence ID" value="GFS05310.1"/>
    <property type="molecule type" value="Genomic_DNA"/>
</dbReference>
<evidence type="ECO:0000313" key="1">
    <source>
        <dbReference type="EMBL" id="GFS05310.1"/>
    </source>
</evidence>
<dbReference type="Proteomes" id="UP000762676">
    <property type="component" value="Unassembled WGS sequence"/>
</dbReference>
<organism evidence="1 2">
    <name type="scientific">Elysia marginata</name>
    <dbReference type="NCBI Taxonomy" id="1093978"/>
    <lineage>
        <taxon>Eukaryota</taxon>
        <taxon>Metazoa</taxon>
        <taxon>Spiralia</taxon>
        <taxon>Lophotrochozoa</taxon>
        <taxon>Mollusca</taxon>
        <taxon>Gastropoda</taxon>
        <taxon>Heterobranchia</taxon>
        <taxon>Euthyneura</taxon>
        <taxon>Panpulmonata</taxon>
        <taxon>Sacoglossa</taxon>
        <taxon>Placobranchoidea</taxon>
        <taxon>Plakobranchidae</taxon>
        <taxon>Elysia</taxon>
    </lineage>
</organism>
<name>A0AAV4I5I3_9GAST</name>
<keyword evidence="2" id="KW-1185">Reference proteome</keyword>
<accession>A0AAV4I5I3</accession>
<reference evidence="1 2" key="1">
    <citation type="journal article" date="2021" name="Elife">
        <title>Chloroplast acquisition without the gene transfer in kleptoplastic sea slugs, Plakobranchus ocellatus.</title>
        <authorList>
            <person name="Maeda T."/>
            <person name="Takahashi S."/>
            <person name="Yoshida T."/>
            <person name="Shimamura S."/>
            <person name="Takaki Y."/>
            <person name="Nagai Y."/>
            <person name="Toyoda A."/>
            <person name="Suzuki Y."/>
            <person name="Arimoto A."/>
            <person name="Ishii H."/>
            <person name="Satoh N."/>
            <person name="Nishiyama T."/>
            <person name="Hasebe M."/>
            <person name="Maruyama T."/>
            <person name="Minagawa J."/>
            <person name="Obokata J."/>
            <person name="Shigenobu S."/>
        </authorList>
    </citation>
    <scope>NUCLEOTIDE SEQUENCE [LARGE SCALE GENOMIC DNA]</scope>
</reference>
<protein>
    <submittedName>
        <fullName evidence="1">Uncharacterized protein</fullName>
    </submittedName>
</protein>
<sequence>MHQIRIMIKNTNTCHSVGDQVGVSARMDIKGVVLRRGRKVAGKRSLLVALADYLACALIGPLSRRDVRTKKIGS</sequence>
<gene>
    <name evidence="1" type="ORF">ElyMa_006517300</name>
</gene>
<proteinExistence type="predicted"/>
<dbReference type="AlphaFoldDB" id="A0AAV4I5I3"/>